<dbReference type="AlphaFoldDB" id="A0A8H7W0Q8"/>
<feature type="domain" description="Heterokaryon incompatibility" evidence="1">
    <location>
        <begin position="49"/>
        <end position="190"/>
    </location>
</feature>
<dbReference type="PANTHER" id="PTHR24148:SF64">
    <property type="entry name" value="HETEROKARYON INCOMPATIBILITY DOMAIN-CONTAINING PROTEIN"/>
    <property type="match status" value="1"/>
</dbReference>
<dbReference type="InterPro" id="IPR010730">
    <property type="entry name" value="HET"/>
</dbReference>
<evidence type="ECO:0000313" key="3">
    <source>
        <dbReference type="Proteomes" id="UP000664132"/>
    </source>
</evidence>
<accession>A0A8H7W0Q8</accession>
<organism evidence="2 3">
    <name type="scientific">Cadophora malorum</name>
    <dbReference type="NCBI Taxonomy" id="108018"/>
    <lineage>
        <taxon>Eukaryota</taxon>
        <taxon>Fungi</taxon>
        <taxon>Dikarya</taxon>
        <taxon>Ascomycota</taxon>
        <taxon>Pezizomycotina</taxon>
        <taxon>Leotiomycetes</taxon>
        <taxon>Helotiales</taxon>
        <taxon>Ploettnerulaceae</taxon>
        <taxon>Cadophora</taxon>
    </lineage>
</organism>
<dbReference type="Pfam" id="PF06985">
    <property type="entry name" value="HET"/>
    <property type="match status" value="1"/>
</dbReference>
<dbReference type="Pfam" id="PF26639">
    <property type="entry name" value="Het-6_barrel"/>
    <property type="match status" value="1"/>
</dbReference>
<dbReference type="InterPro" id="IPR052895">
    <property type="entry name" value="HetReg/Transcr_Mod"/>
</dbReference>
<gene>
    <name evidence="2" type="ORF">IFR04_014045</name>
</gene>
<protein>
    <recommendedName>
        <fullName evidence="1">Heterokaryon incompatibility domain-containing protein</fullName>
    </recommendedName>
</protein>
<evidence type="ECO:0000313" key="2">
    <source>
        <dbReference type="EMBL" id="KAG4412810.1"/>
    </source>
</evidence>
<proteinExistence type="predicted"/>
<dbReference type="Proteomes" id="UP000664132">
    <property type="component" value="Unassembled WGS sequence"/>
</dbReference>
<name>A0A8H7W0Q8_9HELO</name>
<keyword evidence="3" id="KW-1185">Reference proteome</keyword>
<dbReference type="OrthoDB" id="3553147at2759"/>
<reference evidence="2" key="1">
    <citation type="submission" date="2021-02" db="EMBL/GenBank/DDBJ databases">
        <title>Genome sequence Cadophora malorum strain M34.</title>
        <authorList>
            <person name="Stefanovic E."/>
            <person name="Vu D."/>
            <person name="Scully C."/>
            <person name="Dijksterhuis J."/>
            <person name="Roader J."/>
            <person name="Houbraken J."/>
        </authorList>
    </citation>
    <scope>NUCLEOTIDE SEQUENCE</scope>
    <source>
        <strain evidence="2">M34</strain>
    </source>
</reference>
<comment type="caution">
    <text evidence="2">The sequence shown here is derived from an EMBL/GenBank/DDBJ whole genome shotgun (WGS) entry which is preliminary data.</text>
</comment>
<dbReference type="EMBL" id="JAFJYH010000352">
    <property type="protein sequence ID" value="KAG4412810.1"/>
    <property type="molecule type" value="Genomic_DNA"/>
</dbReference>
<evidence type="ECO:0000259" key="1">
    <source>
        <dbReference type="Pfam" id="PF06985"/>
    </source>
</evidence>
<sequence>MPSRSIYVYTPLDPVTQEIRLITLRPSANLTAAVDLTLSTVSLLTKPAYEAISYVWGDQNITAPITLDGVSVEVTTNLEAALRHLRLESEERILWADAICINQQDDLEKNVQVSMMGEIYKSCSKCLAWLGEDPEGHGKVAFDMIEDIAAGGKVPFEECTGDTEHSTAKLISAEDIMKRPYWTRMWVIQETVLPAQVEYWCGKSILARTVLTRAAEPTSYQHMAYEPRLCDRCTGGLAFTTDPVNAIISRSKSSGLYVPDDSFWVLKHTRNLLCQNPLDKVYAIRALMGTSFRSGIVVDYQHATLNTLAVQVLQADVIENDSLRMLGLIDRLEDEGGVACPSWWPDPYWHPKLTSFYKHAPDPQPRMSQDAHFRACGSAEAYLDSQRIEDGLLGVSSLLCDIIDETKQFEAIGSATFMSWLKRVAGITGMNVDEELVWRSNRDQPQHPSSREGLICNQYIGGGTVSNAWWRTLISDHVLDSSHSWSRADSSEEKVLWSVWNKLSSNSVASFSASVSQDRDPEFYLFVVFHYTTDDRSFLTTHQGYMGVGPRCARSGDEVHIVAGSNWPLLLRRVSDETETSPVLYRCLGKCYVHGIMDGEAAGRFEDQASKIYLV</sequence>
<dbReference type="PANTHER" id="PTHR24148">
    <property type="entry name" value="ANKYRIN REPEAT DOMAIN-CONTAINING PROTEIN 39 HOMOLOG-RELATED"/>
    <property type="match status" value="1"/>
</dbReference>